<keyword evidence="2" id="KW-1185">Reference proteome</keyword>
<sequence length="70" mass="8268">MAVESILYLASMLTMYRSMLYHLSRSFQEALKRFRLRTLFICSSNIDWYLESDNLHQSGVLTDQSQQLIC</sequence>
<protein>
    <submittedName>
        <fullName evidence="1">Uncharacterized protein</fullName>
    </submittedName>
</protein>
<dbReference type="RefSeq" id="XP_036263173.1">
    <property type="nucleotide sequence ID" value="XM_036407475.1"/>
</dbReference>
<evidence type="ECO:0000313" key="1">
    <source>
        <dbReference type="EMBL" id="CEG41263.1"/>
    </source>
</evidence>
<accession>A0A0P1AJU9</accession>
<dbReference type="GeneID" id="59052575"/>
<dbReference type="AlphaFoldDB" id="A0A0P1AJU9"/>
<proteinExistence type="predicted"/>
<dbReference type="Proteomes" id="UP000054928">
    <property type="component" value="Unassembled WGS sequence"/>
</dbReference>
<dbReference type="EMBL" id="CCYD01000553">
    <property type="protein sequence ID" value="CEG41263.1"/>
    <property type="molecule type" value="Genomic_DNA"/>
</dbReference>
<reference evidence="2" key="1">
    <citation type="submission" date="2014-09" db="EMBL/GenBank/DDBJ databases">
        <authorList>
            <person name="Sharma Rahul"/>
            <person name="Thines Marco"/>
        </authorList>
    </citation>
    <scope>NUCLEOTIDE SEQUENCE [LARGE SCALE GENOMIC DNA]</scope>
</reference>
<name>A0A0P1AJU9_PLAHL</name>
<evidence type="ECO:0000313" key="2">
    <source>
        <dbReference type="Proteomes" id="UP000054928"/>
    </source>
</evidence>
<organism evidence="1 2">
    <name type="scientific">Plasmopara halstedii</name>
    <name type="common">Downy mildew of sunflower</name>
    <dbReference type="NCBI Taxonomy" id="4781"/>
    <lineage>
        <taxon>Eukaryota</taxon>
        <taxon>Sar</taxon>
        <taxon>Stramenopiles</taxon>
        <taxon>Oomycota</taxon>
        <taxon>Peronosporomycetes</taxon>
        <taxon>Peronosporales</taxon>
        <taxon>Peronosporaceae</taxon>
        <taxon>Plasmopara</taxon>
    </lineage>
</organism>